<keyword evidence="3" id="KW-1185">Reference proteome</keyword>
<feature type="region of interest" description="Disordered" evidence="1">
    <location>
        <begin position="31"/>
        <end position="61"/>
    </location>
</feature>
<accession>A0ABQ6MMH5</accession>
<gene>
    <name evidence="2" type="ORF">TeGR_g9786</name>
</gene>
<feature type="compositionally biased region" description="Low complexity" evidence="1">
    <location>
        <begin position="114"/>
        <end position="125"/>
    </location>
</feature>
<feature type="compositionally biased region" description="Basic and acidic residues" evidence="1">
    <location>
        <begin position="87"/>
        <end position="98"/>
    </location>
</feature>
<dbReference type="Proteomes" id="UP001165060">
    <property type="component" value="Unassembled WGS sequence"/>
</dbReference>
<protein>
    <recommendedName>
        <fullName evidence="4">Numb-like protein</fullName>
    </recommendedName>
</protein>
<feature type="compositionally biased region" description="Pro residues" evidence="1">
    <location>
        <begin position="100"/>
        <end position="113"/>
    </location>
</feature>
<reference evidence="2 3" key="1">
    <citation type="journal article" date="2023" name="Commun. Biol.">
        <title>Genome analysis of Parmales, the sister group of diatoms, reveals the evolutionary specialization of diatoms from phago-mixotrophs to photoautotrophs.</title>
        <authorList>
            <person name="Ban H."/>
            <person name="Sato S."/>
            <person name="Yoshikawa S."/>
            <person name="Yamada K."/>
            <person name="Nakamura Y."/>
            <person name="Ichinomiya M."/>
            <person name="Sato N."/>
            <person name="Blanc-Mathieu R."/>
            <person name="Endo H."/>
            <person name="Kuwata A."/>
            <person name="Ogata H."/>
        </authorList>
    </citation>
    <scope>NUCLEOTIDE SEQUENCE [LARGE SCALE GENOMIC DNA]</scope>
</reference>
<evidence type="ECO:0008006" key="4">
    <source>
        <dbReference type="Google" id="ProtNLM"/>
    </source>
</evidence>
<evidence type="ECO:0000256" key="1">
    <source>
        <dbReference type="SAM" id="MobiDB-lite"/>
    </source>
</evidence>
<dbReference type="EMBL" id="BRYB01000361">
    <property type="protein sequence ID" value="GMI28496.1"/>
    <property type="molecule type" value="Genomic_DNA"/>
</dbReference>
<name>A0ABQ6MMH5_9STRA</name>
<feature type="non-terminal residue" evidence="2">
    <location>
        <position position="1"/>
    </location>
</feature>
<evidence type="ECO:0000313" key="3">
    <source>
        <dbReference type="Proteomes" id="UP001165060"/>
    </source>
</evidence>
<evidence type="ECO:0000313" key="2">
    <source>
        <dbReference type="EMBL" id="GMI28496.1"/>
    </source>
</evidence>
<organism evidence="2 3">
    <name type="scientific">Tetraparma gracilis</name>
    <dbReference type="NCBI Taxonomy" id="2962635"/>
    <lineage>
        <taxon>Eukaryota</taxon>
        <taxon>Sar</taxon>
        <taxon>Stramenopiles</taxon>
        <taxon>Ochrophyta</taxon>
        <taxon>Bolidophyceae</taxon>
        <taxon>Parmales</taxon>
        <taxon>Triparmaceae</taxon>
        <taxon>Tetraparma</taxon>
    </lineage>
</organism>
<comment type="caution">
    <text evidence="2">The sequence shown here is derived from an EMBL/GenBank/DDBJ whole genome shotgun (WGS) entry which is preliminary data.</text>
</comment>
<sequence length="194" mass="20893">PRRPAEDPRDVCRGSGSSVAALTQAFQKKVSTSFEEKTKSHTPSPTARSFTKPAAKDGANQAWVGVVEEDTNFARSKGMFEDTAVATKEKETRAREIEIAPPPPASFASPPPASAAAVSPEPAAPTMASFPQDDGFSAFPDDEFANFAEQKHDDHPRRPTPFATEFVKLSAEKKKKKGRMEQQVEGSDEEGGGE</sequence>
<proteinExistence type="predicted"/>
<feature type="region of interest" description="Disordered" evidence="1">
    <location>
        <begin position="82"/>
        <end position="194"/>
    </location>
</feature>